<organism evidence="2 3">
    <name type="scientific">Haematococcus lacustris</name>
    <name type="common">Green alga</name>
    <name type="synonym">Haematococcus pluvialis</name>
    <dbReference type="NCBI Taxonomy" id="44745"/>
    <lineage>
        <taxon>Eukaryota</taxon>
        <taxon>Viridiplantae</taxon>
        <taxon>Chlorophyta</taxon>
        <taxon>core chlorophytes</taxon>
        <taxon>Chlorophyceae</taxon>
        <taxon>CS clade</taxon>
        <taxon>Chlamydomonadales</taxon>
        <taxon>Haematococcaceae</taxon>
        <taxon>Haematococcus</taxon>
    </lineage>
</organism>
<feature type="region of interest" description="Disordered" evidence="1">
    <location>
        <begin position="1"/>
        <end position="48"/>
    </location>
</feature>
<proteinExistence type="predicted"/>
<evidence type="ECO:0000313" key="3">
    <source>
        <dbReference type="Proteomes" id="UP000485058"/>
    </source>
</evidence>
<feature type="non-terminal residue" evidence="2">
    <location>
        <position position="228"/>
    </location>
</feature>
<gene>
    <name evidence="2" type="ORF">HaLaN_11276</name>
</gene>
<evidence type="ECO:0000256" key="1">
    <source>
        <dbReference type="SAM" id="MobiDB-lite"/>
    </source>
</evidence>
<feature type="compositionally biased region" description="Pro residues" evidence="1">
    <location>
        <begin position="13"/>
        <end position="48"/>
    </location>
</feature>
<reference evidence="2 3" key="1">
    <citation type="submission" date="2020-02" db="EMBL/GenBank/DDBJ databases">
        <title>Draft genome sequence of Haematococcus lacustris strain NIES-144.</title>
        <authorList>
            <person name="Morimoto D."/>
            <person name="Nakagawa S."/>
            <person name="Yoshida T."/>
            <person name="Sawayama S."/>
        </authorList>
    </citation>
    <scope>NUCLEOTIDE SEQUENCE [LARGE SCALE GENOMIC DNA]</scope>
    <source>
        <strain evidence="2 3">NIES-144</strain>
    </source>
</reference>
<dbReference type="Proteomes" id="UP000485058">
    <property type="component" value="Unassembled WGS sequence"/>
</dbReference>
<accession>A0A699Z7F4</accession>
<sequence>APPPPSSSNNKKAPPPPVNNKKPPPPPSSLPPPPSFQPPSPSPPAVPAPSLPYIQGTVSASSAQFAALSALTVSASDTKAFGWKYGASGMYAALVSLATQPGQAMVVKEYPDADPSKLGQQVALSQDGSRLYTSAPGGVAVYATTGPTLGAPVGFYPRNGDITQVNTPLALFFTAGAQFWVAAYSLASASDVQVFTNQIVWTVASEGKMIAAQAARSAGIQIITLNAQ</sequence>
<dbReference type="EMBL" id="BLLF01000807">
    <property type="protein sequence ID" value="GFH15109.1"/>
    <property type="molecule type" value="Genomic_DNA"/>
</dbReference>
<feature type="non-terminal residue" evidence="2">
    <location>
        <position position="1"/>
    </location>
</feature>
<evidence type="ECO:0000313" key="2">
    <source>
        <dbReference type="EMBL" id="GFH15109.1"/>
    </source>
</evidence>
<name>A0A699Z7F4_HAELA</name>
<keyword evidence="3" id="KW-1185">Reference proteome</keyword>
<protein>
    <submittedName>
        <fullName evidence="2">Uncharacterized protein</fullName>
    </submittedName>
</protein>
<comment type="caution">
    <text evidence="2">The sequence shown here is derived from an EMBL/GenBank/DDBJ whole genome shotgun (WGS) entry which is preliminary data.</text>
</comment>
<dbReference type="AlphaFoldDB" id="A0A699Z7F4"/>